<evidence type="ECO:0000313" key="1">
    <source>
        <dbReference type="EMBL" id="KAF9520849.1"/>
    </source>
</evidence>
<sequence length="176" mass="19471">MLPAARASVLSHQAFVLCVINSGSYSFNLSYSSLASMEAHRALADLPKTDVQHYLKLIGATDETEDISTVDDNAQEEAAYSLDQDQAPTKKLNDDVDDPEIEGNITPTPLGLCWSGRSHIPNKHYEGWWNYEVHEDVNDVNSMDDVDTCSHGSEYDDGDISISLRAKMPILGNFHI</sequence>
<proteinExistence type="predicted"/>
<comment type="caution">
    <text evidence="1">The sequence shown here is derived from an EMBL/GenBank/DDBJ whole genome shotgun (WGS) entry which is preliminary data.</text>
</comment>
<dbReference type="Proteomes" id="UP000886523">
    <property type="component" value="Unassembled WGS sequence"/>
</dbReference>
<reference evidence="1" key="1">
    <citation type="journal article" date="2020" name="Nat. Commun.">
        <title>Large-scale genome sequencing of mycorrhizal fungi provides insights into the early evolution of symbiotic traits.</title>
        <authorList>
            <person name="Miyauchi S."/>
            <person name="Kiss E."/>
            <person name="Kuo A."/>
            <person name="Drula E."/>
            <person name="Kohler A."/>
            <person name="Sanchez-Garcia M."/>
            <person name="Morin E."/>
            <person name="Andreopoulos B."/>
            <person name="Barry K.W."/>
            <person name="Bonito G."/>
            <person name="Buee M."/>
            <person name="Carver A."/>
            <person name="Chen C."/>
            <person name="Cichocki N."/>
            <person name="Clum A."/>
            <person name="Culley D."/>
            <person name="Crous P.W."/>
            <person name="Fauchery L."/>
            <person name="Girlanda M."/>
            <person name="Hayes R.D."/>
            <person name="Keri Z."/>
            <person name="LaButti K."/>
            <person name="Lipzen A."/>
            <person name="Lombard V."/>
            <person name="Magnuson J."/>
            <person name="Maillard F."/>
            <person name="Murat C."/>
            <person name="Nolan M."/>
            <person name="Ohm R.A."/>
            <person name="Pangilinan J."/>
            <person name="Pereira M.F."/>
            <person name="Perotto S."/>
            <person name="Peter M."/>
            <person name="Pfister S."/>
            <person name="Riley R."/>
            <person name="Sitrit Y."/>
            <person name="Stielow J.B."/>
            <person name="Szollosi G."/>
            <person name="Zifcakova L."/>
            <person name="Stursova M."/>
            <person name="Spatafora J.W."/>
            <person name="Tedersoo L."/>
            <person name="Vaario L.M."/>
            <person name="Yamada A."/>
            <person name="Yan M."/>
            <person name="Wang P."/>
            <person name="Xu J."/>
            <person name="Bruns T."/>
            <person name="Baldrian P."/>
            <person name="Vilgalys R."/>
            <person name="Dunand C."/>
            <person name="Henrissat B."/>
            <person name="Grigoriev I.V."/>
            <person name="Hibbett D."/>
            <person name="Nagy L.G."/>
            <person name="Martin F.M."/>
        </authorList>
    </citation>
    <scope>NUCLEOTIDE SEQUENCE</scope>
    <source>
        <strain evidence="1">UP504</strain>
    </source>
</reference>
<keyword evidence="2" id="KW-1185">Reference proteome</keyword>
<organism evidence="1 2">
    <name type="scientific">Hydnum rufescens UP504</name>
    <dbReference type="NCBI Taxonomy" id="1448309"/>
    <lineage>
        <taxon>Eukaryota</taxon>
        <taxon>Fungi</taxon>
        <taxon>Dikarya</taxon>
        <taxon>Basidiomycota</taxon>
        <taxon>Agaricomycotina</taxon>
        <taxon>Agaricomycetes</taxon>
        <taxon>Cantharellales</taxon>
        <taxon>Hydnaceae</taxon>
        <taxon>Hydnum</taxon>
    </lineage>
</organism>
<gene>
    <name evidence="1" type="ORF">BS47DRAFT_1378639</name>
</gene>
<dbReference type="AlphaFoldDB" id="A0A9P6BAM4"/>
<dbReference type="EMBL" id="MU128910">
    <property type="protein sequence ID" value="KAF9520849.1"/>
    <property type="molecule type" value="Genomic_DNA"/>
</dbReference>
<protein>
    <submittedName>
        <fullName evidence="1">Uncharacterized protein</fullName>
    </submittedName>
</protein>
<evidence type="ECO:0000313" key="2">
    <source>
        <dbReference type="Proteomes" id="UP000886523"/>
    </source>
</evidence>
<accession>A0A9P6BAM4</accession>
<name>A0A9P6BAM4_9AGAM</name>